<dbReference type="Proteomes" id="UP000321248">
    <property type="component" value="Unassembled WGS sequence"/>
</dbReference>
<protein>
    <recommendedName>
        <fullName evidence="3">YkgJ family cysteine cluster protein</fullName>
    </recommendedName>
</protein>
<evidence type="ECO:0000313" key="1">
    <source>
        <dbReference type="EMBL" id="TXK64886.1"/>
    </source>
</evidence>
<dbReference type="OrthoDB" id="9806610at2"/>
<dbReference type="EMBL" id="VRTS01000002">
    <property type="protein sequence ID" value="TXK64886.1"/>
    <property type="molecule type" value="Genomic_DNA"/>
</dbReference>
<name>A0A5C8KU05_9GAMM</name>
<evidence type="ECO:0008006" key="3">
    <source>
        <dbReference type="Google" id="ProtNLM"/>
    </source>
</evidence>
<evidence type="ECO:0000313" key="2">
    <source>
        <dbReference type="Proteomes" id="UP000321248"/>
    </source>
</evidence>
<accession>A0A5C8KU05</accession>
<proteinExistence type="predicted"/>
<dbReference type="AlphaFoldDB" id="A0A5C8KU05"/>
<gene>
    <name evidence="1" type="ORF">FU658_03365</name>
</gene>
<organism evidence="1 2">
    <name type="scientific">Alkalisalibacterium limincola</name>
    <dbReference type="NCBI Taxonomy" id="2699169"/>
    <lineage>
        <taxon>Bacteria</taxon>
        <taxon>Pseudomonadati</taxon>
        <taxon>Pseudomonadota</taxon>
        <taxon>Gammaproteobacteria</taxon>
        <taxon>Lysobacterales</taxon>
        <taxon>Lysobacteraceae</taxon>
        <taxon>Alkalisalibacterium</taxon>
    </lineage>
</organism>
<comment type="caution">
    <text evidence="1">The sequence shown here is derived from an EMBL/GenBank/DDBJ whole genome shotgun (WGS) entry which is preliminary data.</text>
</comment>
<keyword evidence="2" id="KW-1185">Reference proteome</keyword>
<reference evidence="1 2" key="1">
    <citation type="submission" date="2019-08" db="EMBL/GenBank/DDBJ databases">
        <authorList>
            <person name="Karlyshev A.V."/>
        </authorList>
    </citation>
    <scope>NUCLEOTIDE SEQUENCE [LARGE SCALE GENOMIC DNA]</scope>
    <source>
        <strain evidence="1 2">Alg18-2.2</strain>
    </source>
</reference>
<sequence length="165" mass="17583">MCCHLRVAATPAEVFGLLDYLVKKLSAAQWQAMRERIEGTAATLHALPADSLLVSNIPCPVLEEGRCAGYAGRPLNCRAYHSLDLSACERSFARPGDMSLGHPQDAAVARVNEGLQRGFIDAQAGAGFDAAQYELVTALAEALADPGARGRFDGGARAFQRALRL</sequence>